<organism evidence="3 4">
    <name type="scientific">Dokdonia sinensis</name>
    <dbReference type="NCBI Taxonomy" id="2479847"/>
    <lineage>
        <taxon>Bacteria</taxon>
        <taxon>Pseudomonadati</taxon>
        <taxon>Bacteroidota</taxon>
        <taxon>Flavobacteriia</taxon>
        <taxon>Flavobacteriales</taxon>
        <taxon>Flavobacteriaceae</taxon>
        <taxon>Dokdonia</taxon>
    </lineage>
</organism>
<evidence type="ECO:0000313" key="4">
    <source>
        <dbReference type="Proteomes" id="UP000281985"/>
    </source>
</evidence>
<proteinExistence type="predicted"/>
<gene>
    <name evidence="3" type="ORF">EAX61_11650</name>
</gene>
<keyword evidence="4" id="KW-1185">Reference proteome</keyword>
<dbReference type="AlphaFoldDB" id="A0A3M0FXJ4"/>
<reference evidence="3 4" key="1">
    <citation type="submission" date="2018-10" db="EMBL/GenBank/DDBJ databases">
        <title>Dokdonia luteus sp. nov., isolated from sea water.</title>
        <authorList>
            <person name="Zhou L.Y."/>
            <person name="Du Z.J."/>
        </authorList>
    </citation>
    <scope>NUCLEOTIDE SEQUENCE [LARGE SCALE GENOMIC DNA]</scope>
    <source>
        <strain evidence="3 4">SH27</strain>
    </source>
</reference>
<sequence length="209" mass="22721">MKKILFTILCVGTFIATQAQEFNFGAKAGVNLASIGGDDTDDLDGRTSFHLGLTGTYMLSEQFALQGELLYSSVGAKFEENGDGFSGESVTKLDYLSIPLLGRFFVTEGFSLEAGPQISLLLSAKEEFDFSDSFEGEVISESGEEDVDEFINGLDLGFALGTTYELDMGVFLSARYVLGLSNINDFDDDDGDDFKNQNNVLQVSVGYKF</sequence>
<evidence type="ECO:0000259" key="2">
    <source>
        <dbReference type="Pfam" id="PF13568"/>
    </source>
</evidence>
<accession>A0A3M0FXJ4</accession>
<feature type="chain" id="PRO_5018270554" evidence="1">
    <location>
        <begin position="20"/>
        <end position="209"/>
    </location>
</feature>
<evidence type="ECO:0000313" key="3">
    <source>
        <dbReference type="EMBL" id="RMB57394.1"/>
    </source>
</evidence>
<dbReference type="InterPro" id="IPR011250">
    <property type="entry name" value="OMP/PagP_B-barrel"/>
</dbReference>
<dbReference type="SUPFAM" id="SSF56925">
    <property type="entry name" value="OMPA-like"/>
    <property type="match status" value="1"/>
</dbReference>
<feature type="signal peptide" evidence="1">
    <location>
        <begin position="1"/>
        <end position="19"/>
    </location>
</feature>
<feature type="domain" description="Outer membrane protein beta-barrel" evidence="2">
    <location>
        <begin position="18"/>
        <end position="183"/>
    </location>
</feature>
<evidence type="ECO:0000256" key="1">
    <source>
        <dbReference type="SAM" id="SignalP"/>
    </source>
</evidence>
<name>A0A3M0FXJ4_9FLAO</name>
<keyword evidence="1" id="KW-0732">Signal</keyword>
<dbReference type="Gene3D" id="2.40.160.20">
    <property type="match status" value="1"/>
</dbReference>
<protein>
    <submittedName>
        <fullName evidence="3">PorT family protein</fullName>
    </submittedName>
</protein>
<dbReference type="InterPro" id="IPR025665">
    <property type="entry name" value="Beta-barrel_OMP_2"/>
</dbReference>
<dbReference type="EMBL" id="REFV01000011">
    <property type="protein sequence ID" value="RMB57394.1"/>
    <property type="molecule type" value="Genomic_DNA"/>
</dbReference>
<dbReference type="Proteomes" id="UP000281985">
    <property type="component" value="Unassembled WGS sequence"/>
</dbReference>
<dbReference type="OrthoDB" id="947434at2"/>
<dbReference type="Pfam" id="PF13568">
    <property type="entry name" value="OMP_b-brl_2"/>
    <property type="match status" value="1"/>
</dbReference>
<dbReference type="RefSeq" id="WP_121917872.1">
    <property type="nucleotide sequence ID" value="NZ_REFV01000011.1"/>
</dbReference>
<comment type="caution">
    <text evidence="3">The sequence shown here is derived from an EMBL/GenBank/DDBJ whole genome shotgun (WGS) entry which is preliminary data.</text>
</comment>